<feature type="non-terminal residue" evidence="1">
    <location>
        <position position="103"/>
    </location>
</feature>
<organism evidence="1 2">
    <name type="scientific">Calycina marina</name>
    <dbReference type="NCBI Taxonomy" id="1763456"/>
    <lineage>
        <taxon>Eukaryota</taxon>
        <taxon>Fungi</taxon>
        <taxon>Dikarya</taxon>
        <taxon>Ascomycota</taxon>
        <taxon>Pezizomycotina</taxon>
        <taxon>Leotiomycetes</taxon>
        <taxon>Helotiales</taxon>
        <taxon>Pezizellaceae</taxon>
        <taxon>Calycina</taxon>
    </lineage>
</organism>
<evidence type="ECO:0000313" key="1">
    <source>
        <dbReference type="EMBL" id="KAG9239800.1"/>
    </source>
</evidence>
<reference evidence="1" key="1">
    <citation type="journal article" date="2021" name="IMA Fungus">
        <title>Genomic characterization of three marine fungi, including Emericellopsis atlantica sp. nov. with signatures of a generalist lifestyle and marine biomass degradation.</title>
        <authorList>
            <person name="Hagestad O.C."/>
            <person name="Hou L."/>
            <person name="Andersen J.H."/>
            <person name="Hansen E.H."/>
            <person name="Altermark B."/>
            <person name="Li C."/>
            <person name="Kuhnert E."/>
            <person name="Cox R.J."/>
            <person name="Crous P.W."/>
            <person name="Spatafora J.W."/>
            <person name="Lail K."/>
            <person name="Amirebrahimi M."/>
            <person name="Lipzen A."/>
            <person name="Pangilinan J."/>
            <person name="Andreopoulos W."/>
            <person name="Hayes R.D."/>
            <person name="Ng V."/>
            <person name="Grigoriev I.V."/>
            <person name="Jackson S.A."/>
            <person name="Sutton T.D.S."/>
            <person name="Dobson A.D.W."/>
            <person name="Rama T."/>
        </authorList>
    </citation>
    <scope>NUCLEOTIDE SEQUENCE</scope>
    <source>
        <strain evidence="1">TRa3180A</strain>
    </source>
</reference>
<gene>
    <name evidence="1" type="ORF">BJ878DRAFT_392140</name>
</gene>
<accession>A0A9P7YU34</accession>
<dbReference type="AlphaFoldDB" id="A0A9P7YU34"/>
<dbReference type="Proteomes" id="UP000887226">
    <property type="component" value="Unassembled WGS sequence"/>
</dbReference>
<proteinExistence type="predicted"/>
<dbReference type="OrthoDB" id="10021397at2759"/>
<sequence length="103" mass="11258">MIISSVLAATRAGLMSTFKSDSDNAYWIGYQDLAVIGVGLGMQQPLIVVQTILDITMVPVGTSIIFLQTPETLFVSIGQNILSNELFRQLVQHAPQINLRIVL</sequence>
<comment type="caution">
    <text evidence="1">The sequence shown here is derived from an EMBL/GenBank/DDBJ whole genome shotgun (WGS) entry which is preliminary data.</text>
</comment>
<dbReference type="EMBL" id="MU254969">
    <property type="protein sequence ID" value="KAG9239800.1"/>
    <property type="molecule type" value="Genomic_DNA"/>
</dbReference>
<protein>
    <submittedName>
        <fullName evidence="1">Uncharacterized protein</fullName>
    </submittedName>
</protein>
<keyword evidence="2" id="KW-1185">Reference proteome</keyword>
<evidence type="ECO:0000313" key="2">
    <source>
        <dbReference type="Proteomes" id="UP000887226"/>
    </source>
</evidence>
<name>A0A9P7YU34_9HELO</name>